<protein>
    <submittedName>
        <fullName evidence="1">Uncharacterized protein</fullName>
    </submittedName>
</protein>
<reference evidence="1 2" key="1">
    <citation type="submission" date="2019-03" db="EMBL/GenBank/DDBJ databases">
        <title>Genomic Encyclopedia of Type Strains, Phase IV (KMG-IV): sequencing the most valuable type-strain genomes for metagenomic binning, comparative biology and taxonomic classification.</title>
        <authorList>
            <person name="Goeker M."/>
        </authorList>
    </citation>
    <scope>NUCLEOTIDE SEQUENCE [LARGE SCALE GENOMIC DNA]</scope>
    <source>
        <strain evidence="1 2">DSM 24629</strain>
    </source>
</reference>
<dbReference type="Proteomes" id="UP000294902">
    <property type="component" value="Unassembled WGS sequence"/>
</dbReference>
<keyword evidence="2" id="KW-1185">Reference proteome</keyword>
<organism evidence="1 2">
    <name type="scientific">Natranaerovirga pectinivora</name>
    <dbReference type="NCBI Taxonomy" id="682400"/>
    <lineage>
        <taxon>Bacteria</taxon>
        <taxon>Bacillati</taxon>
        <taxon>Bacillota</taxon>
        <taxon>Clostridia</taxon>
        <taxon>Lachnospirales</taxon>
        <taxon>Natranaerovirgaceae</taxon>
        <taxon>Natranaerovirga</taxon>
    </lineage>
</organism>
<dbReference type="EMBL" id="SMAL01000009">
    <property type="protein sequence ID" value="TCT13105.1"/>
    <property type="molecule type" value="Genomic_DNA"/>
</dbReference>
<comment type="caution">
    <text evidence="1">The sequence shown here is derived from an EMBL/GenBank/DDBJ whole genome shotgun (WGS) entry which is preliminary data.</text>
</comment>
<dbReference type="AlphaFoldDB" id="A0A4R3MGL1"/>
<sequence>MKKVLLSVLIILVVLTGCNSKGYETYQNAMDRYGTINEGREKINVYIDLQFNTENLSEEEVQELMIFDRMDMELDLTYNGDQAIAKNYIYFGGMGMESNFYMIDEDMYMEIPMFNYVVKIEEDDNKNVVVIDMESDALSKIRNIWVNVLKDEDVVIGENTILSTNQGNVKASRYMVNVSEEQLKILFDEVLEVIVEELVRFALQNKLLEDRNFNFSIVEMRDFINRIQLKGFKGEVYIDYDGYPIYQSYEIDIAFKDSQSRQISGIKLVFEEELIEYNKSQELVFPDFGALNIKSMDEFVGLEFIQGDFMGQWIFWE</sequence>
<proteinExistence type="predicted"/>
<evidence type="ECO:0000313" key="1">
    <source>
        <dbReference type="EMBL" id="TCT13105.1"/>
    </source>
</evidence>
<name>A0A4R3MGL1_9FIRM</name>
<dbReference type="PROSITE" id="PS51257">
    <property type="entry name" value="PROKAR_LIPOPROTEIN"/>
    <property type="match status" value="1"/>
</dbReference>
<dbReference type="OrthoDB" id="2082267at2"/>
<dbReference type="RefSeq" id="WP_132253422.1">
    <property type="nucleotide sequence ID" value="NZ_SMAL01000009.1"/>
</dbReference>
<gene>
    <name evidence="1" type="ORF">EDC18_10968</name>
</gene>
<evidence type="ECO:0000313" key="2">
    <source>
        <dbReference type="Proteomes" id="UP000294902"/>
    </source>
</evidence>
<accession>A0A4R3MGL1</accession>